<dbReference type="InterPro" id="IPR006498">
    <property type="entry name" value="Tail_tube"/>
</dbReference>
<proteinExistence type="predicted"/>
<name>A0A1N6M5F9_9VIBR</name>
<dbReference type="AlphaFoldDB" id="A0A1N6M5F9"/>
<accession>A0A1N6M5F9</accession>
<dbReference type="Proteomes" id="UP000184774">
    <property type="component" value="Unassembled WGS sequence"/>
</dbReference>
<dbReference type="Pfam" id="PF04985">
    <property type="entry name" value="Phage_tube"/>
    <property type="match status" value="1"/>
</dbReference>
<sequence length="171" mass="18796">MIRRPPKVLADFAWYQDGVGMIGLTPKIKLPPLTREVEEYIAGGMAGTIKIDMAAVQAEDLEVTLAEPNIETIKMFGLANGQEKQFVFRSAMKGTSSVDKFVVKVLGRVIGLELGEIERKKLAETTCKITWTEYTIENNGEEILKIDLISGIERVGGTDLRAEINKALGIA</sequence>
<evidence type="ECO:0000313" key="2">
    <source>
        <dbReference type="Proteomes" id="UP000184774"/>
    </source>
</evidence>
<dbReference type="OrthoDB" id="3078668at2"/>
<organism evidence="1 2">
    <name type="scientific">Vibrio spartinae</name>
    <dbReference type="NCBI Taxonomy" id="1918945"/>
    <lineage>
        <taxon>Bacteria</taxon>
        <taxon>Pseudomonadati</taxon>
        <taxon>Pseudomonadota</taxon>
        <taxon>Gammaproteobacteria</taxon>
        <taxon>Vibrionales</taxon>
        <taxon>Vibrionaceae</taxon>
        <taxon>Vibrio</taxon>
    </lineage>
</organism>
<protein>
    <submittedName>
        <fullName evidence="1">Phage tail tube protein FII</fullName>
    </submittedName>
</protein>
<dbReference type="EMBL" id="FSSB01000016">
    <property type="protein sequence ID" value="SIO94668.1"/>
    <property type="molecule type" value="Genomic_DNA"/>
</dbReference>
<reference evidence="1 2" key="1">
    <citation type="submission" date="2016-12" db="EMBL/GenBank/DDBJ databases">
        <authorList>
            <person name="Song W.-J."/>
            <person name="Kurnit D.M."/>
        </authorList>
    </citation>
    <scope>NUCLEOTIDE SEQUENCE [LARGE SCALE GENOMIC DNA]</scope>
    <source>
        <strain evidence="1 2">CECT 9026</strain>
    </source>
</reference>
<dbReference type="RefSeq" id="WP_074373201.1">
    <property type="nucleotide sequence ID" value="NZ_AP024907.1"/>
</dbReference>
<gene>
    <name evidence="1" type="ORF">VSP9026_02397</name>
</gene>
<evidence type="ECO:0000313" key="1">
    <source>
        <dbReference type="EMBL" id="SIO94668.1"/>
    </source>
</evidence>